<feature type="domain" description="NADH-rubredoxin oxidoreductase C-terminal" evidence="5">
    <location>
        <begin position="92"/>
        <end position="156"/>
    </location>
</feature>
<accession>A0AAJ1AJA0</accession>
<name>A0AAJ1AJA0_9BACT</name>
<proteinExistence type="predicted"/>
<keyword evidence="2" id="KW-0285">Flavoprotein</keyword>
<dbReference type="SUPFAM" id="SSF51905">
    <property type="entry name" value="FAD/NAD(P)-binding domain"/>
    <property type="match status" value="1"/>
</dbReference>
<evidence type="ECO:0000259" key="5">
    <source>
        <dbReference type="Pfam" id="PF18267"/>
    </source>
</evidence>
<dbReference type="InterPro" id="IPR041575">
    <property type="entry name" value="Rubredoxin_C"/>
</dbReference>
<feature type="non-terminal residue" evidence="6">
    <location>
        <position position="1"/>
    </location>
</feature>
<comment type="caution">
    <text evidence="6">The sequence shown here is derived from an EMBL/GenBank/DDBJ whole genome shotgun (WGS) entry which is preliminary data.</text>
</comment>
<feature type="domain" description="FAD/NAD(P)-binding" evidence="4">
    <location>
        <begin position="1"/>
        <end position="59"/>
    </location>
</feature>
<dbReference type="AlphaFoldDB" id="A0AAJ1AJA0"/>
<dbReference type="Pfam" id="PF18267">
    <property type="entry name" value="Rubredoxin_C"/>
    <property type="match status" value="1"/>
</dbReference>
<dbReference type="Gene3D" id="3.30.390.30">
    <property type="match status" value="1"/>
</dbReference>
<comment type="cofactor">
    <cofactor evidence="1">
        <name>FAD</name>
        <dbReference type="ChEBI" id="CHEBI:57692"/>
    </cofactor>
</comment>
<dbReference type="GO" id="GO:0016491">
    <property type="term" value="F:oxidoreductase activity"/>
    <property type="evidence" value="ECO:0007669"/>
    <property type="project" value="InterPro"/>
</dbReference>
<dbReference type="Gene3D" id="3.50.50.60">
    <property type="entry name" value="FAD/NAD(P)-binding domain"/>
    <property type="match status" value="1"/>
</dbReference>
<sequence>VMAAGVAPNIDFLDGTGVTIHRGLLVDAHQQTSLDGIYAAGDVAETVDMFSGERVVNAIWPEALNQGRIAGLNMAGVATPYEGSMAMNVTSVLQTPVVSLGAWNSQPGDRYQIREVRDDRSRIYRKLVFDGDQLVGAMLVGRFEDAGILHNMIRTRTTFTLKPDHLAPSTIHWGTVLRAIHKAGRV</sequence>
<dbReference type="PANTHER" id="PTHR43429">
    <property type="entry name" value="PYRIDINE NUCLEOTIDE-DISULFIDE OXIDOREDUCTASE DOMAIN-CONTAINING"/>
    <property type="match status" value="1"/>
</dbReference>
<protein>
    <submittedName>
        <fullName evidence="6">FAD-dependent oxidoreductase</fullName>
    </submittedName>
</protein>
<evidence type="ECO:0000256" key="2">
    <source>
        <dbReference type="ARBA" id="ARBA00022630"/>
    </source>
</evidence>
<dbReference type="PANTHER" id="PTHR43429:SF3">
    <property type="entry name" value="NITRITE REDUCTASE [NAD(P)H]"/>
    <property type="match status" value="1"/>
</dbReference>
<evidence type="ECO:0000259" key="4">
    <source>
        <dbReference type="Pfam" id="PF07992"/>
    </source>
</evidence>
<evidence type="ECO:0000256" key="3">
    <source>
        <dbReference type="ARBA" id="ARBA00022827"/>
    </source>
</evidence>
<dbReference type="InterPro" id="IPR050260">
    <property type="entry name" value="FAD-bd_OxRdtase"/>
</dbReference>
<evidence type="ECO:0000256" key="1">
    <source>
        <dbReference type="ARBA" id="ARBA00001974"/>
    </source>
</evidence>
<dbReference type="Pfam" id="PF07992">
    <property type="entry name" value="Pyr_redox_2"/>
    <property type="match status" value="1"/>
</dbReference>
<dbReference type="EMBL" id="JAIOIU010000102">
    <property type="protein sequence ID" value="MBZ0160196.1"/>
    <property type="molecule type" value="Genomic_DNA"/>
</dbReference>
<gene>
    <name evidence="6" type="ORF">K8G79_08690</name>
</gene>
<evidence type="ECO:0000313" key="6">
    <source>
        <dbReference type="EMBL" id="MBZ0160196.1"/>
    </source>
</evidence>
<dbReference type="InterPro" id="IPR016156">
    <property type="entry name" value="FAD/NAD-linked_Rdtase_dimer_sf"/>
</dbReference>
<dbReference type="InterPro" id="IPR036188">
    <property type="entry name" value="FAD/NAD-bd_sf"/>
</dbReference>
<reference evidence="6 7" key="1">
    <citation type="journal article" date="2021" name="bioRxiv">
        <title>Unraveling nitrogen, sulfur and carbon metabolic pathways and microbial community transcriptional responses to substrate deprivation and toxicity stresses in a bioreactor mimicking anoxic brackish coastal sediment conditions.</title>
        <authorList>
            <person name="Martins P.D."/>
            <person name="Echeveste M.J."/>
            <person name="Arshad A."/>
            <person name="Kurth J."/>
            <person name="Ouboter H."/>
            <person name="Jetten M.S.M."/>
            <person name="Welte C.U."/>
        </authorList>
    </citation>
    <scope>NUCLEOTIDE SEQUENCE [LARGE SCALE GENOMIC DNA]</scope>
    <source>
        <strain evidence="6">MAG_38</strain>
    </source>
</reference>
<dbReference type="InterPro" id="IPR023753">
    <property type="entry name" value="FAD/NAD-binding_dom"/>
</dbReference>
<organism evidence="6 7">
    <name type="scientific">Candidatus Methylomirabilis tolerans</name>
    <dbReference type="NCBI Taxonomy" id="3123416"/>
    <lineage>
        <taxon>Bacteria</taxon>
        <taxon>Candidatus Methylomirabilota</taxon>
        <taxon>Candidatus Methylomirabilia</taxon>
        <taxon>Candidatus Methylomirabilales</taxon>
        <taxon>Candidatus Methylomirabilaceae</taxon>
        <taxon>Candidatus Methylomirabilis</taxon>
    </lineage>
</organism>
<dbReference type="Proteomes" id="UP001197609">
    <property type="component" value="Unassembled WGS sequence"/>
</dbReference>
<keyword evidence="3" id="KW-0274">FAD</keyword>
<evidence type="ECO:0000313" key="7">
    <source>
        <dbReference type="Proteomes" id="UP001197609"/>
    </source>
</evidence>